<keyword evidence="5" id="KW-1185">Reference proteome</keyword>
<proteinExistence type="predicted"/>
<evidence type="ECO:0000256" key="2">
    <source>
        <dbReference type="SAM" id="Phobius"/>
    </source>
</evidence>
<name>A0A9K3CYL4_9EUKA</name>
<dbReference type="Pfam" id="PF01553">
    <property type="entry name" value="Acyltransferase"/>
    <property type="match status" value="1"/>
</dbReference>
<comment type="caution">
    <text evidence="4">The sequence shown here is derived from an EMBL/GenBank/DDBJ whole genome shotgun (WGS) entry which is preliminary data.</text>
</comment>
<dbReference type="GO" id="GO:0016746">
    <property type="term" value="F:acyltransferase activity"/>
    <property type="evidence" value="ECO:0007669"/>
    <property type="project" value="InterPro"/>
</dbReference>
<dbReference type="SMART" id="SM00563">
    <property type="entry name" value="PlsC"/>
    <property type="match status" value="1"/>
</dbReference>
<evidence type="ECO:0000259" key="3">
    <source>
        <dbReference type="SMART" id="SM00563"/>
    </source>
</evidence>
<feature type="region of interest" description="Disordered" evidence="1">
    <location>
        <begin position="1"/>
        <end position="43"/>
    </location>
</feature>
<organism evidence="4 5">
    <name type="scientific">Kipferlia bialata</name>
    <dbReference type="NCBI Taxonomy" id="797122"/>
    <lineage>
        <taxon>Eukaryota</taxon>
        <taxon>Metamonada</taxon>
        <taxon>Carpediemonas-like organisms</taxon>
        <taxon>Kipferlia</taxon>
    </lineage>
</organism>
<keyword evidence="2" id="KW-1133">Transmembrane helix</keyword>
<keyword evidence="2" id="KW-0472">Membrane</keyword>
<evidence type="ECO:0000256" key="1">
    <source>
        <dbReference type="SAM" id="MobiDB-lite"/>
    </source>
</evidence>
<feature type="transmembrane region" description="Helical" evidence="2">
    <location>
        <begin position="56"/>
        <end position="78"/>
    </location>
</feature>
<keyword evidence="2" id="KW-0812">Transmembrane</keyword>
<reference evidence="4 5" key="1">
    <citation type="journal article" date="2018" name="PLoS ONE">
        <title>The draft genome of Kipferlia bialata reveals reductive genome evolution in fornicate parasites.</title>
        <authorList>
            <person name="Tanifuji G."/>
            <person name="Takabayashi S."/>
            <person name="Kume K."/>
            <person name="Takagi M."/>
            <person name="Nakayama T."/>
            <person name="Kamikawa R."/>
            <person name="Inagaki Y."/>
            <person name="Hashimoto T."/>
        </authorList>
    </citation>
    <scope>NUCLEOTIDE SEQUENCE [LARGE SCALE GENOMIC DNA]</scope>
    <source>
        <strain evidence="4">NY0173</strain>
    </source>
</reference>
<accession>A0A9K3CYL4</accession>
<sequence>MTEEQTQVVGRQRDAPEAGAERMGAIEPSSPMPESPSPSTSASASESEVSFVGKCVFWALMWWTWIIKTSALLVYYIVRYGGEQAFLRTSSSIMQGFHVNVKEIGDRTPLDTFKGVVFTTHKSWFDFTLGGAIFDAGMLSRWQVAFVVPFSALTRNITKRAFFFKRGSTKGRFEEFQARILSILNGPCPRLLVFPEGTRNRNGDGLMRLRTGMIRICFDAGIPVYIAPSDGAQYIVNEFKCHIEKDQPFVVVHKGIISPSDYETWEAFYAAIDTLFTEGYEESVRERLAMLKE</sequence>
<dbReference type="SUPFAM" id="SSF69593">
    <property type="entry name" value="Glycerol-3-phosphate (1)-acyltransferase"/>
    <property type="match status" value="1"/>
</dbReference>
<evidence type="ECO:0000313" key="5">
    <source>
        <dbReference type="Proteomes" id="UP000265618"/>
    </source>
</evidence>
<feature type="domain" description="Phospholipid/glycerol acyltransferase" evidence="3">
    <location>
        <begin position="115"/>
        <end position="229"/>
    </location>
</feature>
<dbReference type="Proteomes" id="UP000265618">
    <property type="component" value="Unassembled WGS sequence"/>
</dbReference>
<dbReference type="InterPro" id="IPR002123">
    <property type="entry name" value="Plipid/glycerol_acylTrfase"/>
</dbReference>
<dbReference type="OrthoDB" id="202234at2759"/>
<dbReference type="EMBL" id="BDIP01001587">
    <property type="protein sequence ID" value="GIQ84711.1"/>
    <property type="molecule type" value="Genomic_DNA"/>
</dbReference>
<evidence type="ECO:0000313" key="4">
    <source>
        <dbReference type="EMBL" id="GIQ84711.1"/>
    </source>
</evidence>
<gene>
    <name evidence="4" type="ORF">KIPB_006259</name>
</gene>
<protein>
    <recommendedName>
        <fullName evidence="3">Phospholipid/glycerol acyltransferase domain-containing protein</fullName>
    </recommendedName>
</protein>
<feature type="compositionally biased region" description="Basic and acidic residues" evidence="1">
    <location>
        <begin position="11"/>
        <end position="20"/>
    </location>
</feature>
<dbReference type="AlphaFoldDB" id="A0A9K3CYL4"/>